<organism evidence="1 2">
    <name type="scientific">Desulfomicrobium apsheronum</name>
    <dbReference type="NCBI Taxonomy" id="52560"/>
    <lineage>
        <taxon>Bacteria</taxon>
        <taxon>Pseudomonadati</taxon>
        <taxon>Thermodesulfobacteriota</taxon>
        <taxon>Desulfovibrionia</taxon>
        <taxon>Desulfovibrionales</taxon>
        <taxon>Desulfomicrobiaceae</taxon>
        <taxon>Desulfomicrobium</taxon>
    </lineage>
</organism>
<dbReference type="STRING" id="52560.SAMN04488082_11192"/>
<dbReference type="GO" id="GO:0016075">
    <property type="term" value="P:rRNA catabolic process"/>
    <property type="evidence" value="ECO:0007669"/>
    <property type="project" value="TreeGrafter"/>
</dbReference>
<dbReference type="Proteomes" id="UP000198635">
    <property type="component" value="Unassembled WGS sequence"/>
</dbReference>
<dbReference type="PANTHER" id="PTHR33988">
    <property type="entry name" value="ENDORIBONUCLEASE MAZF-RELATED"/>
    <property type="match status" value="1"/>
</dbReference>
<evidence type="ECO:0000313" key="1">
    <source>
        <dbReference type="EMBL" id="SFJ99969.1"/>
    </source>
</evidence>
<dbReference type="Pfam" id="PF02452">
    <property type="entry name" value="PemK_toxin"/>
    <property type="match status" value="1"/>
</dbReference>
<dbReference type="InterPro" id="IPR003477">
    <property type="entry name" value="PemK-like"/>
</dbReference>
<dbReference type="GO" id="GO:0004521">
    <property type="term" value="F:RNA endonuclease activity"/>
    <property type="evidence" value="ECO:0007669"/>
    <property type="project" value="TreeGrafter"/>
</dbReference>
<accession>A0A1I3VXW5</accession>
<dbReference type="OrthoDB" id="9793906at2"/>
<sequence>MYVPDRGHAVWMNFNPQAGHEQAGHRPALVVSPASYNGRTGLVLCCPITNQIKGYPFEVKIEGNPSISGVVLADQIKNLDWRVRGVKFVSVVDDSVLEEVVAKFEALLRSE</sequence>
<proteinExistence type="predicted"/>
<dbReference type="NCBIfam" id="NF007386">
    <property type="entry name" value="PRK09907.1"/>
    <property type="match status" value="1"/>
</dbReference>
<dbReference type="AlphaFoldDB" id="A0A1I3VXW5"/>
<dbReference type="EMBL" id="FORX01000011">
    <property type="protein sequence ID" value="SFJ99969.1"/>
    <property type="molecule type" value="Genomic_DNA"/>
</dbReference>
<dbReference type="GO" id="GO:0003677">
    <property type="term" value="F:DNA binding"/>
    <property type="evidence" value="ECO:0007669"/>
    <property type="project" value="InterPro"/>
</dbReference>
<dbReference type="Gene3D" id="2.30.30.110">
    <property type="match status" value="1"/>
</dbReference>
<gene>
    <name evidence="1" type="ORF">SAMN04488082_11192</name>
</gene>
<dbReference type="InterPro" id="IPR011067">
    <property type="entry name" value="Plasmid_toxin/cell-grow_inhib"/>
</dbReference>
<dbReference type="SUPFAM" id="SSF50118">
    <property type="entry name" value="Cell growth inhibitor/plasmid maintenance toxic component"/>
    <property type="match status" value="1"/>
</dbReference>
<dbReference type="GO" id="GO:0006402">
    <property type="term" value="P:mRNA catabolic process"/>
    <property type="evidence" value="ECO:0007669"/>
    <property type="project" value="TreeGrafter"/>
</dbReference>
<dbReference type="RefSeq" id="WP_092375684.1">
    <property type="nucleotide sequence ID" value="NZ_FORX01000011.1"/>
</dbReference>
<dbReference type="PANTHER" id="PTHR33988:SF3">
    <property type="entry name" value="ENDORIBONUCLEASE TOXIN CHPB-RELATED"/>
    <property type="match status" value="1"/>
</dbReference>
<reference evidence="2" key="1">
    <citation type="submission" date="2016-10" db="EMBL/GenBank/DDBJ databases">
        <authorList>
            <person name="Varghese N."/>
            <person name="Submissions S."/>
        </authorList>
    </citation>
    <scope>NUCLEOTIDE SEQUENCE [LARGE SCALE GENOMIC DNA]</scope>
    <source>
        <strain evidence="2">DSM 5918</strain>
    </source>
</reference>
<name>A0A1I3VXW5_9BACT</name>
<evidence type="ECO:0000313" key="2">
    <source>
        <dbReference type="Proteomes" id="UP000198635"/>
    </source>
</evidence>
<protein>
    <submittedName>
        <fullName evidence="1">Transcriptional modulator of MazE/toxin, MazF</fullName>
    </submittedName>
</protein>
<keyword evidence="2" id="KW-1185">Reference proteome</keyword>